<feature type="domain" description="C2H2-type" evidence="7">
    <location>
        <begin position="199"/>
        <end position="227"/>
    </location>
</feature>
<feature type="domain" description="C2H2-type" evidence="7">
    <location>
        <begin position="77"/>
        <end position="106"/>
    </location>
</feature>
<dbReference type="Proteomes" id="UP000616769">
    <property type="component" value="Unassembled WGS sequence"/>
</dbReference>
<comment type="caution">
    <text evidence="8">The sequence shown here is derived from an EMBL/GenBank/DDBJ whole genome shotgun (WGS) entry which is preliminary data.</text>
</comment>
<proteinExistence type="predicted"/>
<comment type="subcellular location">
    <subcellularLocation>
        <location evidence="1">Nucleus</location>
    </subcellularLocation>
</comment>
<dbReference type="GO" id="GO:0000978">
    <property type="term" value="F:RNA polymerase II cis-regulatory region sequence-specific DNA binding"/>
    <property type="evidence" value="ECO:0007669"/>
    <property type="project" value="TreeGrafter"/>
</dbReference>
<dbReference type="FunFam" id="3.30.160.60:FF:000446">
    <property type="entry name" value="Zinc finger protein"/>
    <property type="match status" value="1"/>
</dbReference>
<dbReference type="FunFam" id="3.30.160.60:FF:000125">
    <property type="entry name" value="Putative zinc finger protein 143"/>
    <property type="match status" value="1"/>
</dbReference>
<evidence type="ECO:0000259" key="7">
    <source>
        <dbReference type="PROSITE" id="PS50157"/>
    </source>
</evidence>
<dbReference type="GO" id="GO:0000981">
    <property type="term" value="F:DNA-binding transcription factor activity, RNA polymerase II-specific"/>
    <property type="evidence" value="ECO:0007669"/>
    <property type="project" value="TreeGrafter"/>
</dbReference>
<dbReference type="InterPro" id="IPR013087">
    <property type="entry name" value="Znf_C2H2_type"/>
</dbReference>
<dbReference type="VEuPathDB" id="VectorBase:SSCA010043"/>
<dbReference type="PROSITE" id="PS50157">
    <property type="entry name" value="ZINC_FINGER_C2H2_2"/>
    <property type="match status" value="5"/>
</dbReference>
<feature type="domain" description="C2H2-type" evidence="7">
    <location>
        <begin position="169"/>
        <end position="198"/>
    </location>
</feature>
<evidence type="ECO:0000313" key="8">
    <source>
        <dbReference type="EMBL" id="KPM05800.1"/>
    </source>
</evidence>
<dbReference type="Pfam" id="PF23611">
    <property type="entry name" value="zf-C2H2_16"/>
    <property type="match status" value="1"/>
</dbReference>
<dbReference type="FunFam" id="3.30.160.60:FF:002343">
    <property type="entry name" value="Zinc finger protein 33A"/>
    <property type="match status" value="1"/>
</dbReference>
<dbReference type="PANTHER" id="PTHR19818">
    <property type="entry name" value="ZINC FINGER PROTEIN ZIC AND GLI"/>
    <property type="match status" value="1"/>
</dbReference>
<evidence type="ECO:0000256" key="6">
    <source>
        <dbReference type="ARBA" id="ARBA00023242"/>
    </source>
</evidence>
<evidence type="ECO:0000256" key="4">
    <source>
        <dbReference type="ARBA" id="ARBA00022771"/>
    </source>
</evidence>
<dbReference type="InterPro" id="IPR036236">
    <property type="entry name" value="Znf_C2H2_sf"/>
</dbReference>
<evidence type="ECO:0000256" key="2">
    <source>
        <dbReference type="ARBA" id="ARBA00022723"/>
    </source>
</evidence>
<sequence length="227" mass="26820">MKNIEHFIEKILIDGKQWYRCKWQNCAYSTIRSDSIVRHMRKHTGERPYKCWFCSYATIQNSALKIHMRRHTGEKPYVCKFPDCGKRFAVLNTLVVHERTHTGYKPYKCSFGNGCQYSSSDRCKLYINHFNAGTDQNDVDVENVSREENSIKRVMNYVDKRSIGNRTSYYCKWANCGYESLRSDSIVRHIRSHTGERPYKCHYLNCNYATIQRSSLNKHMTKHISSL</sequence>
<protein>
    <submittedName>
        <fullName evidence="8">Zinc finger domain-containing protein 13</fullName>
    </submittedName>
</protein>
<feature type="domain" description="C2H2-type" evidence="7">
    <location>
        <begin position="49"/>
        <end position="76"/>
    </location>
</feature>
<feature type="domain" description="C2H2-type" evidence="7">
    <location>
        <begin position="19"/>
        <end position="48"/>
    </location>
</feature>
<evidence type="ECO:0000256" key="5">
    <source>
        <dbReference type="ARBA" id="ARBA00022833"/>
    </source>
</evidence>
<dbReference type="AlphaFoldDB" id="A0A132A5W0"/>
<accession>A0A132A5W0</accession>
<dbReference type="EMBL" id="JXLN01010479">
    <property type="protein sequence ID" value="KPM05800.1"/>
    <property type="molecule type" value="Genomic_DNA"/>
</dbReference>
<dbReference type="SUPFAM" id="SSF57667">
    <property type="entry name" value="beta-beta-alpha zinc fingers"/>
    <property type="match status" value="3"/>
</dbReference>
<organism evidence="8 9">
    <name type="scientific">Sarcoptes scabiei</name>
    <name type="common">Itch mite</name>
    <name type="synonym">Acarus scabiei</name>
    <dbReference type="NCBI Taxonomy" id="52283"/>
    <lineage>
        <taxon>Eukaryota</taxon>
        <taxon>Metazoa</taxon>
        <taxon>Ecdysozoa</taxon>
        <taxon>Arthropoda</taxon>
        <taxon>Chelicerata</taxon>
        <taxon>Arachnida</taxon>
        <taxon>Acari</taxon>
        <taxon>Acariformes</taxon>
        <taxon>Sarcoptiformes</taxon>
        <taxon>Astigmata</taxon>
        <taxon>Psoroptidia</taxon>
        <taxon>Sarcoptoidea</taxon>
        <taxon>Sarcoptidae</taxon>
        <taxon>Sarcoptinae</taxon>
        <taxon>Sarcoptes</taxon>
    </lineage>
</organism>
<dbReference type="Gene3D" id="3.30.160.60">
    <property type="entry name" value="Classic Zinc Finger"/>
    <property type="match status" value="5"/>
</dbReference>
<dbReference type="InterPro" id="IPR056438">
    <property type="entry name" value="Znf-C2H2_CTCF"/>
</dbReference>
<dbReference type="GO" id="GO:0005634">
    <property type="term" value="C:nucleus"/>
    <property type="evidence" value="ECO:0007669"/>
    <property type="project" value="UniProtKB-SubCell"/>
</dbReference>
<dbReference type="SMART" id="SM00355">
    <property type="entry name" value="ZnF_C2H2"/>
    <property type="match status" value="5"/>
</dbReference>
<keyword evidence="3" id="KW-0677">Repeat</keyword>
<keyword evidence="5" id="KW-0862">Zinc</keyword>
<dbReference type="OrthoDB" id="1095242at2759"/>
<keyword evidence="2" id="KW-0479">Metal-binding</keyword>
<evidence type="ECO:0000256" key="3">
    <source>
        <dbReference type="ARBA" id="ARBA00022737"/>
    </source>
</evidence>
<dbReference type="PANTHER" id="PTHR19818:SF139">
    <property type="entry name" value="PAIR-RULE PROTEIN ODD-PAIRED"/>
    <property type="match status" value="1"/>
</dbReference>
<dbReference type="Pfam" id="PF00096">
    <property type="entry name" value="zf-C2H2"/>
    <property type="match status" value="2"/>
</dbReference>
<keyword evidence="6" id="KW-0539">Nucleus</keyword>
<reference evidence="8 9" key="1">
    <citation type="journal article" date="2015" name="Parasit. Vectors">
        <title>Draft genome of the scabies mite.</title>
        <authorList>
            <person name="Rider S.D.Jr."/>
            <person name="Morgan M.S."/>
            <person name="Arlian L.G."/>
        </authorList>
    </citation>
    <scope>NUCLEOTIDE SEQUENCE [LARGE SCALE GENOMIC DNA]</scope>
    <source>
        <strain evidence="8">Arlian Lab</strain>
    </source>
</reference>
<dbReference type="PROSITE" id="PS00028">
    <property type="entry name" value="ZINC_FINGER_C2H2_1"/>
    <property type="match status" value="1"/>
</dbReference>
<dbReference type="GO" id="GO:0008270">
    <property type="term" value="F:zinc ion binding"/>
    <property type="evidence" value="ECO:0007669"/>
    <property type="project" value="UniProtKB-KW"/>
</dbReference>
<evidence type="ECO:0000256" key="1">
    <source>
        <dbReference type="ARBA" id="ARBA00004123"/>
    </source>
</evidence>
<gene>
    <name evidence="8" type="ORF">QR98_0042720</name>
</gene>
<name>A0A132A5W0_SARSC</name>
<keyword evidence="4" id="KW-0863">Zinc-finger</keyword>
<evidence type="ECO:0000313" key="9">
    <source>
        <dbReference type="Proteomes" id="UP000616769"/>
    </source>
</evidence>
<dbReference type="InterPro" id="IPR050329">
    <property type="entry name" value="GLI_C2H2-zinc-finger"/>
</dbReference>
<dbReference type="GO" id="GO:0045944">
    <property type="term" value="P:positive regulation of transcription by RNA polymerase II"/>
    <property type="evidence" value="ECO:0007669"/>
    <property type="project" value="UniProtKB-ARBA"/>
</dbReference>